<protein>
    <submittedName>
        <fullName evidence="1">Uncharacterized protein</fullName>
    </submittedName>
</protein>
<evidence type="ECO:0000313" key="2">
    <source>
        <dbReference type="Proteomes" id="UP001190700"/>
    </source>
</evidence>
<dbReference type="Proteomes" id="UP001190700">
    <property type="component" value="Unassembled WGS sequence"/>
</dbReference>
<gene>
    <name evidence="1" type="ORF">CYMTET_34703</name>
</gene>
<name>A0AAE0FAF9_9CHLO</name>
<sequence>MVFRDPPWFRLPVPPHGPPGLCLCSLLATCLAPLCARHAAVELAHRRRCSTSDKLIDSLAWCLEQAEKEDDVEELQSLRSQLALMAETLPSASAGGAPHTAKVGSVDKRLQRERRLVKAAAAVLSRQASSLSELEQCSQAIMSLSLQTHDIRREARLTLQQRQQLENQKMLMPKSLEGSVSNCLVHSPGTDLATESAPNSLVPESAGSNGRANHMTIVKYAEPVRAVHTVRVVPVAHATSGHSTLETAPSWYATAPSSDAADATTLRSSLPCDSGPTVASIPIRTSNSLSAASSAGTSLITSVH</sequence>
<proteinExistence type="predicted"/>
<accession>A0AAE0FAF9</accession>
<reference evidence="1 2" key="1">
    <citation type="journal article" date="2015" name="Genome Biol. Evol.">
        <title>Comparative Genomics of a Bacterivorous Green Alga Reveals Evolutionary Causalities and Consequences of Phago-Mixotrophic Mode of Nutrition.</title>
        <authorList>
            <person name="Burns J.A."/>
            <person name="Paasch A."/>
            <person name="Narechania A."/>
            <person name="Kim E."/>
        </authorList>
    </citation>
    <scope>NUCLEOTIDE SEQUENCE [LARGE SCALE GENOMIC DNA]</scope>
    <source>
        <strain evidence="1 2">PLY_AMNH</strain>
    </source>
</reference>
<dbReference type="AlphaFoldDB" id="A0AAE0FAF9"/>
<dbReference type="EMBL" id="LGRX02021934">
    <property type="protein sequence ID" value="KAK3256151.1"/>
    <property type="molecule type" value="Genomic_DNA"/>
</dbReference>
<keyword evidence="2" id="KW-1185">Reference proteome</keyword>
<evidence type="ECO:0000313" key="1">
    <source>
        <dbReference type="EMBL" id="KAK3256151.1"/>
    </source>
</evidence>
<comment type="caution">
    <text evidence="1">The sequence shown here is derived from an EMBL/GenBank/DDBJ whole genome shotgun (WGS) entry which is preliminary data.</text>
</comment>
<organism evidence="1 2">
    <name type="scientific">Cymbomonas tetramitiformis</name>
    <dbReference type="NCBI Taxonomy" id="36881"/>
    <lineage>
        <taxon>Eukaryota</taxon>
        <taxon>Viridiplantae</taxon>
        <taxon>Chlorophyta</taxon>
        <taxon>Pyramimonadophyceae</taxon>
        <taxon>Pyramimonadales</taxon>
        <taxon>Pyramimonadaceae</taxon>
        <taxon>Cymbomonas</taxon>
    </lineage>
</organism>